<name>A0A835CS61_APHGI</name>
<dbReference type="SUPFAM" id="SSF81296">
    <property type="entry name" value="E set domains"/>
    <property type="match status" value="1"/>
</dbReference>
<dbReference type="OrthoDB" id="6371642at2759"/>
<dbReference type="Gene3D" id="2.40.128.20">
    <property type="match status" value="1"/>
</dbReference>
<keyword evidence="4" id="KW-1185">Reference proteome</keyword>
<keyword evidence="1" id="KW-0732">Signal</keyword>
<dbReference type="InterPro" id="IPR014756">
    <property type="entry name" value="Ig_E-set"/>
</dbReference>
<accession>A0A835CS61</accession>
<dbReference type="AlphaFoldDB" id="A0A835CS61"/>
<dbReference type="Pfam" id="PF03723">
    <property type="entry name" value="Hemocyanin_C"/>
    <property type="match status" value="1"/>
</dbReference>
<sequence length="185" mass="20922">MKFLIIILLIFCCSISAQRQLSSYPSVKAMASVDLKKLIGIWYDSGNIIDTNEAKKKCIAVEVSLDNGIIYMNVNPKNVLNGIKSFKFSLEPVGNSSSHFEFYSGDPMVKKIDVYIIDTDYVNYCTFKMVETSKDGSYSQYDGELNKPSCPDEKRYGFSNNLYLPRGRAGGMPFKLFVYISPFEE</sequence>
<evidence type="ECO:0000313" key="4">
    <source>
        <dbReference type="Proteomes" id="UP000639338"/>
    </source>
</evidence>
<feature type="domain" description="Hemocyanin C-terminal" evidence="2">
    <location>
        <begin position="126"/>
        <end position="184"/>
    </location>
</feature>
<dbReference type="EMBL" id="JACMRX010000003">
    <property type="protein sequence ID" value="KAF7994007.1"/>
    <property type="molecule type" value="Genomic_DNA"/>
</dbReference>
<organism evidence="3 4">
    <name type="scientific">Aphidius gifuensis</name>
    <name type="common">Parasitoid wasp</name>
    <dbReference type="NCBI Taxonomy" id="684658"/>
    <lineage>
        <taxon>Eukaryota</taxon>
        <taxon>Metazoa</taxon>
        <taxon>Ecdysozoa</taxon>
        <taxon>Arthropoda</taxon>
        <taxon>Hexapoda</taxon>
        <taxon>Insecta</taxon>
        <taxon>Pterygota</taxon>
        <taxon>Neoptera</taxon>
        <taxon>Endopterygota</taxon>
        <taxon>Hymenoptera</taxon>
        <taxon>Apocrita</taxon>
        <taxon>Ichneumonoidea</taxon>
        <taxon>Braconidae</taxon>
        <taxon>Aphidiinae</taxon>
        <taxon>Aphidius</taxon>
    </lineage>
</organism>
<evidence type="ECO:0000256" key="1">
    <source>
        <dbReference type="SAM" id="SignalP"/>
    </source>
</evidence>
<dbReference type="InterPro" id="IPR012674">
    <property type="entry name" value="Calycin"/>
</dbReference>
<gene>
    <name evidence="3" type="ORF">HCN44_011276</name>
</gene>
<feature type="chain" id="PRO_5032461212" description="Hemocyanin C-terminal domain-containing protein" evidence="1">
    <location>
        <begin position="18"/>
        <end position="185"/>
    </location>
</feature>
<dbReference type="SUPFAM" id="SSF50814">
    <property type="entry name" value="Lipocalins"/>
    <property type="match status" value="1"/>
</dbReference>
<proteinExistence type="predicted"/>
<evidence type="ECO:0000313" key="3">
    <source>
        <dbReference type="EMBL" id="KAF7994007.1"/>
    </source>
</evidence>
<dbReference type="Proteomes" id="UP000639338">
    <property type="component" value="Unassembled WGS sequence"/>
</dbReference>
<reference evidence="3 4" key="1">
    <citation type="submission" date="2020-08" db="EMBL/GenBank/DDBJ databases">
        <title>Aphidius gifuensis genome sequencing and assembly.</title>
        <authorList>
            <person name="Du Z."/>
        </authorList>
    </citation>
    <scope>NUCLEOTIDE SEQUENCE [LARGE SCALE GENOMIC DNA]</scope>
    <source>
        <strain evidence="3">YNYX2018</strain>
        <tissue evidence="3">Adults</tissue>
    </source>
</reference>
<dbReference type="InterPro" id="IPR005203">
    <property type="entry name" value="Hemocyanin_C"/>
</dbReference>
<feature type="signal peptide" evidence="1">
    <location>
        <begin position="1"/>
        <end position="17"/>
    </location>
</feature>
<evidence type="ECO:0000259" key="2">
    <source>
        <dbReference type="Pfam" id="PF03723"/>
    </source>
</evidence>
<comment type="caution">
    <text evidence="3">The sequence shown here is derived from an EMBL/GenBank/DDBJ whole genome shotgun (WGS) entry which is preliminary data.</text>
</comment>
<protein>
    <recommendedName>
        <fullName evidence="2">Hemocyanin C-terminal domain-containing protein</fullName>
    </recommendedName>
</protein>